<reference evidence="2 3" key="1">
    <citation type="submission" date="2019-10" db="EMBL/GenBank/DDBJ databases">
        <title>Two novel species isolated from a subtropical stream in China.</title>
        <authorList>
            <person name="Lu H."/>
        </authorList>
    </citation>
    <scope>NUCLEOTIDE SEQUENCE [LARGE SCALE GENOMIC DNA]</scope>
    <source>
        <strain evidence="2 3">FT103W</strain>
    </source>
</reference>
<gene>
    <name evidence="2" type="ORF">GEV01_11605</name>
</gene>
<dbReference type="AlphaFoldDB" id="A0A843SDM0"/>
<keyword evidence="1" id="KW-0812">Transmembrane</keyword>
<protein>
    <recommendedName>
        <fullName evidence="4">Haemolysin XhlA</fullName>
    </recommendedName>
</protein>
<accession>A0A843SDM0</accession>
<dbReference type="Proteomes" id="UP000444318">
    <property type="component" value="Unassembled WGS sequence"/>
</dbReference>
<comment type="caution">
    <text evidence="2">The sequence shown here is derived from an EMBL/GenBank/DDBJ whole genome shotgun (WGS) entry which is preliminary data.</text>
</comment>
<evidence type="ECO:0000313" key="3">
    <source>
        <dbReference type="Proteomes" id="UP000444318"/>
    </source>
</evidence>
<name>A0A843SDM0_9BURK</name>
<keyword evidence="3" id="KW-1185">Reference proteome</keyword>
<sequence>MHRDLGSRIDSMHREITVRIDTVIYESQKRMDRSDAQFRWLVALLLSGFLGMFGLLAKSMAVL</sequence>
<evidence type="ECO:0000256" key="1">
    <source>
        <dbReference type="SAM" id="Phobius"/>
    </source>
</evidence>
<feature type="transmembrane region" description="Helical" evidence="1">
    <location>
        <begin position="38"/>
        <end position="57"/>
    </location>
</feature>
<evidence type="ECO:0000313" key="2">
    <source>
        <dbReference type="EMBL" id="MQA20154.1"/>
    </source>
</evidence>
<keyword evidence="1" id="KW-0472">Membrane</keyword>
<evidence type="ECO:0008006" key="4">
    <source>
        <dbReference type="Google" id="ProtNLM"/>
    </source>
</evidence>
<dbReference type="EMBL" id="WHUF01000003">
    <property type="protein sequence ID" value="MQA20154.1"/>
    <property type="molecule type" value="Genomic_DNA"/>
</dbReference>
<organism evidence="2 3">
    <name type="scientific">Rugamonas rivuli</name>
    <dbReference type="NCBI Taxonomy" id="2743358"/>
    <lineage>
        <taxon>Bacteria</taxon>
        <taxon>Pseudomonadati</taxon>
        <taxon>Pseudomonadota</taxon>
        <taxon>Betaproteobacteria</taxon>
        <taxon>Burkholderiales</taxon>
        <taxon>Oxalobacteraceae</taxon>
        <taxon>Telluria group</taxon>
        <taxon>Rugamonas</taxon>
    </lineage>
</organism>
<keyword evidence="1" id="KW-1133">Transmembrane helix</keyword>
<proteinExistence type="predicted"/>